<reference evidence="13 14" key="1">
    <citation type="submission" date="2018-12" db="EMBL/GenBank/DDBJ databases">
        <authorList>
            <person name="Tiukova I."/>
            <person name="Dainat J."/>
        </authorList>
    </citation>
    <scope>NUCLEOTIDE SEQUENCE [LARGE SCALE GENOMIC DNA]</scope>
</reference>
<keyword evidence="8" id="KW-0342">GTP-binding</keyword>
<dbReference type="AlphaFoldDB" id="A0A448YPC3"/>
<keyword evidence="7" id="KW-0648">Protein biosynthesis</keyword>
<name>A0A448YPC3_BRENA</name>
<dbReference type="Proteomes" id="UP000290900">
    <property type="component" value="Unassembled WGS sequence"/>
</dbReference>
<dbReference type="PROSITE" id="PS00301">
    <property type="entry name" value="G_TR_1"/>
    <property type="match status" value="1"/>
</dbReference>
<comment type="subcellular location">
    <subcellularLocation>
        <location evidence="1">Cytoplasm</location>
    </subcellularLocation>
</comment>
<keyword evidence="5" id="KW-0378">Hydrolase</keyword>
<dbReference type="GO" id="GO:0006412">
    <property type="term" value="P:translation"/>
    <property type="evidence" value="ECO:0007669"/>
    <property type="project" value="UniProtKB-KW"/>
</dbReference>
<dbReference type="SUPFAM" id="SSF50465">
    <property type="entry name" value="EF-Tu/eEF-1alpha/eIF2-gamma C-terminal domain"/>
    <property type="match status" value="1"/>
</dbReference>
<evidence type="ECO:0000313" key="14">
    <source>
        <dbReference type="Proteomes" id="UP000290900"/>
    </source>
</evidence>
<dbReference type="SUPFAM" id="SSF50447">
    <property type="entry name" value="Translation proteins"/>
    <property type="match status" value="1"/>
</dbReference>
<proteinExistence type="inferred from homology"/>
<dbReference type="Gene3D" id="2.40.30.10">
    <property type="entry name" value="Translation factors"/>
    <property type="match status" value="2"/>
</dbReference>
<keyword evidence="3" id="KW-0963">Cytoplasm</keyword>
<dbReference type="PANTHER" id="PTHR23115">
    <property type="entry name" value="TRANSLATION FACTOR"/>
    <property type="match status" value="1"/>
</dbReference>
<dbReference type="OrthoDB" id="342024at2759"/>
<dbReference type="InterPro" id="IPR015033">
    <property type="entry name" value="HBS1-like_N"/>
</dbReference>
<dbReference type="InterPro" id="IPR009001">
    <property type="entry name" value="Transl_elong_EF1A/Init_IF2_C"/>
</dbReference>
<dbReference type="GO" id="GO:0005525">
    <property type="term" value="F:GTP binding"/>
    <property type="evidence" value="ECO:0007669"/>
    <property type="project" value="UniProtKB-KW"/>
</dbReference>
<dbReference type="GO" id="GO:0003924">
    <property type="term" value="F:GTPase activity"/>
    <property type="evidence" value="ECO:0007669"/>
    <property type="project" value="InterPro"/>
</dbReference>
<comment type="catalytic activity">
    <reaction evidence="9">
        <text>GTP + H2O = GDP + phosphate + H(+)</text>
        <dbReference type="Rhea" id="RHEA:19669"/>
        <dbReference type="ChEBI" id="CHEBI:15377"/>
        <dbReference type="ChEBI" id="CHEBI:15378"/>
        <dbReference type="ChEBI" id="CHEBI:37565"/>
        <dbReference type="ChEBI" id="CHEBI:43474"/>
        <dbReference type="ChEBI" id="CHEBI:58189"/>
    </reaction>
    <physiologicalReaction direction="left-to-right" evidence="9">
        <dbReference type="Rhea" id="RHEA:19670"/>
    </physiologicalReaction>
</comment>
<dbReference type="FunFam" id="3.40.50.300:FF:000204">
    <property type="entry name" value="Translation elongation factor Tu"/>
    <property type="match status" value="1"/>
</dbReference>
<dbReference type="PROSITE" id="PS51722">
    <property type="entry name" value="G_TR_2"/>
    <property type="match status" value="1"/>
</dbReference>
<gene>
    <name evidence="13" type="ORF">BRENAR_LOCUS3520</name>
</gene>
<evidence type="ECO:0000256" key="6">
    <source>
        <dbReference type="ARBA" id="ARBA00022845"/>
    </source>
</evidence>
<protein>
    <recommendedName>
        <fullName evidence="11">Elongation factor 1 alpha-like protein</fullName>
    </recommendedName>
</protein>
<dbReference type="InterPro" id="IPR000795">
    <property type="entry name" value="T_Tr_GTP-bd_dom"/>
</dbReference>
<dbReference type="CDD" id="cd01883">
    <property type="entry name" value="EF1_alpha"/>
    <property type="match status" value="1"/>
</dbReference>
<feature type="domain" description="Tr-type G" evidence="12">
    <location>
        <begin position="314"/>
        <end position="535"/>
    </location>
</feature>
<keyword evidence="14" id="KW-1185">Reference proteome</keyword>
<dbReference type="Pfam" id="PF00009">
    <property type="entry name" value="GTP_EFTU"/>
    <property type="match status" value="1"/>
</dbReference>
<dbReference type="InParanoid" id="A0A448YPC3"/>
<dbReference type="GO" id="GO:0005737">
    <property type="term" value="C:cytoplasm"/>
    <property type="evidence" value="ECO:0007669"/>
    <property type="project" value="UniProtKB-SubCell"/>
</dbReference>
<sequence length="761" mass="83892">MPIDYSQDEMLDYANGDQAFDEETLTNEEYDNLYRVLPKLKQHVTGKYQKLDEQKMKELLWNNYFNLDDTLAEIKTTFKPVKLSKLALLAKGRVNSTGSHEGGEGGGLSGLLARRRVGGTQKSGLAGLMAARKHGNDEAGLTKLEMRMKKRRGGREAVAKADIKVEGTKVKAAGLPILTISSTETLPVSSSIEASPSLPLPSVSSSLPAHLTFMPTTLLSKIIFPDRQAPSPSERSKLEADLGNSLFLTNDPNIARKIAKNFSQPSPDEKRKKVEEVTKELSKVKLTEKKRTQQATKPKHKIDLDRELAKKSLKPNLSFVVIGHVDSGKSTLIGRMLYDLHIVDSKTMHRLTKESESIGKSSFSLAWIMDQTPEERSRGVTVDICQTQFETERSRFTVIDSPGHKDYVPQMVNGVTQADLAVVLIDSVSFEAGFSNNGQTKEHLTIAKNLGIERCIVAVNKMDSIEWDQFKFDDIKGQLRDFLVENLGYKVENLLFVPTSGYLGDNVVKKSTKCHWYKGKSLLQLLEDENKEISHAFDKKSRFIMTINDLQQGGRSDEVLASGRITSGLVQPGETVVISPSQQTATVDSISVTSSSVGSSALKKDSQNLAIEGEFVEMKLKKLDNVDNIKIGDLATKAGDLLKPVKKFKCELTCFNLERPLLVGTPFILFRGNISIPSRLSKIDEIVSSDGKVNKRRKHLSSNNKGFVDVEILERAIPMLSFGESSKLGRIVIRKDGRTVGAGRIVERGGGGGGGGASIWR</sequence>
<dbReference type="STRING" id="13370.A0A448YPC3"/>
<evidence type="ECO:0000259" key="12">
    <source>
        <dbReference type="PROSITE" id="PS51722"/>
    </source>
</evidence>
<dbReference type="SUPFAM" id="SSF52540">
    <property type="entry name" value="P-loop containing nucleoside triphosphate hydrolases"/>
    <property type="match status" value="1"/>
</dbReference>
<dbReference type="Pfam" id="PF08938">
    <property type="entry name" value="HBS1_N"/>
    <property type="match status" value="1"/>
</dbReference>
<dbReference type="GO" id="GO:1990533">
    <property type="term" value="C:Dom34-Hbs1 complex"/>
    <property type="evidence" value="ECO:0007669"/>
    <property type="project" value="UniProtKB-ARBA"/>
</dbReference>
<accession>A0A448YPC3</accession>
<evidence type="ECO:0000256" key="2">
    <source>
        <dbReference type="ARBA" id="ARBA00007249"/>
    </source>
</evidence>
<evidence type="ECO:0000256" key="9">
    <source>
        <dbReference type="ARBA" id="ARBA00049117"/>
    </source>
</evidence>
<dbReference type="EMBL" id="CAACVR010000028">
    <property type="protein sequence ID" value="VEU22789.1"/>
    <property type="molecule type" value="Genomic_DNA"/>
</dbReference>
<dbReference type="InterPro" id="IPR009000">
    <property type="entry name" value="Transl_B-barrel_sf"/>
</dbReference>
<dbReference type="InterPro" id="IPR054696">
    <property type="entry name" value="GTP-eEF1A_C"/>
</dbReference>
<dbReference type="FunCoup" id="A0A448YPC3">
    <property type="interactions" value="64"/>
</dbReference>
<dbReference type="GO" id="GO:0006417">
    <property type="term" value="P:regulation of translation"/>
    <property type="evidence" value="ECO:0007669"/>
    <property type="project" value="UniProtKB-KW"/>
</dbReference>
<evidence type="ECO:0000256" key="10">
    <source>
        <dbReference type="ARBA" id="ARBA00063537"/>
    </source>
</evidence>
<organism evidence="13 14">
    <name type="scientific">Brettanomyces naardenensis</name>
    <name type="common">Yeast</name>
    <dbReference type="NCBI Taxonomy" id="13370"/>
    <lineage>
        <taxon>Eukaryota</taxon>
        <taxon>Fungi</taxon>
        <taxon>Dikarya</taxon>
        <taxon>Ascomycota</taxon>
        <taxon>Saccharomycotina</taxon>
        <taxon>Pichiomycetes</taxon>
        <taxon>Pichiales</taxon>
        <taxon>Pichiaceae</taxon>
        <taxon>Brettanomyces</taxon>
    </lineage>
</organism>
<evidence type="ECO:0000256" key="11">
    <source>
        <dbReference type="ARBA" id="ARBA00074866"/>
    </source>
</evidence>
<evidence type="ECO:0000256" key="5">
    <source>
        <dbReference type="ARBA" id="ARBA00022801"/>
    </source>
</evidence>
<evidence type="ECO:0000313" key="13">
    <source>
        <dbReference type="EMBL" id="VEU22789.1"/>
    </source>
</evidence>
<dbReference type="Gene3D" id="3.40.50.300">
    <property type="entry name" value="P-loop containing nucleotide triphosphate hydrolases"/>
    <property type="match status" value="1"/>
</dbReference>
<dbReference type="InterPro" id="IPR050100">
    <property type="entry name" value="TRAFAC_GTPase_members"/>
</dbReference>
<dbReference type="Pfam" id="PF22594">
    <property type="entry name" value="GTP-eEF1A_C"/>
    <property type="match status" value="1"/>
</dbReference>
<comment type="similarity">
    <text evidence="2">Belongs to the TRAFAC class translation factor GTPase superfamily. Classic translation factor GTPase family. EF-Tu/EF-1A subfamily.</text>
</comment>
<dbReference type="InterPro" id="IPR027417">
    <property type="entry name" value="P-loop_NTPase"/>
</dbReference>
<dbReference type="InterPro" id="IPR031157">
    <property type="entry name" value="G_TR_CS"/>
</dbReference>
<evidence type="ECO:0000256" key="3">
    <source>
        <dbReference type="ARBA" id="ARBA00022490"/>
    </source>
</evidence>
<keyword evidence="6" id="KW-0810">Translation regulation</keyword>
<evidence type="ECO:0000256" key="1">
    <source>
        <dbReference type="ARBA" id="ARBA00004496"/>
    </source>
</evidence>
<dbReference type="PRINTS" id="PR00315">
    <property type="entry name" value="ELONGATNFCT"/>
</dbReference>
<keyword evidence="4" id="KW-0547">Nucleotide-binding</keyword>
<evidence type="ECO:0000256" key="4">
    <source>
        <dbReference type="ARBA" id="ARBA00022741"/>
    </source>
</evidence>
<evidence type="ECO:0000256" key="7">
    <source>
        <dbReference type="ARBA" id="ARBA00022917"/>
    </source>
</evidence>
<evidence type="ECO:0000256" key="8">
    <source>
        <dbReference type="ARBA" id="ARBA00023134"/>
    </source>
</evidence>
<comment type="subunit">
    <text evidence="10">Component of the Dom34-Hbs1 complex, also named Pelota-HBS1L complex, composed of dom34 and hbs1.</text>
</comment>